<feature type="non-terminal residue" evidence="1">
    <location>
        <position position="201"/>
    </location>
</feature>
<gene>
    <name evidence="1" type="primary">Wrap53</name>
    <name evidence="1" type="ORF">SPIL2461_LOCUS20462</name>
</gene>
<dbReference type="Proteomes" id="UP000649617">
    <property type="component" value="Unassembled WGS sequence"/>
</dbReference>
<keyword evidence="2" id="KW-1185">Reference proteome</keyword>
<evidence type="ECO:0000313" key="1">
    <source>
        <dbReference type="EMBL" id="CAE7719113.1"/>
    </source>
</evidence>
<feature type="non-terminal residue" evidence="1">
    <location>
        <position position="1"/>
    </location>
</feature>
<sequence length="201" mass="23198">DLHYIQVPYKKDPDGGSHRNNWEYRDVPIYWPHEVLKFIFDEVGVAVPLTELRKYWENAREHGLPWAKDSADDAQPRIPIKLFGDDATYNQQGDKFLGFIISCPLWRPNSGRNSRWPVAVISLYNSLGYPTLHPVLRNLVWSLNVAFDVPLPRTGHVFQVTELGGDWKNTTDFISSVVDENWSDLQVAEMYKTGKGFLRSH</sequence>
<name>A0A812X5N9_SYMPI</name>
<dbReference type="OrthoDB" id="425296at2759"/>
<dbReference type="AlphaFoldDB" id="A0A812X5N9"/>
<organism evidence="1 2">
    <name type="scientific">Symbiodinium pilosum</name>
    <name type="common">Dinoflagellate</name>
    <dbReference type="NCBI Taxonomy" id="2952"/>
    <lineage>
        <taxon>Eukaryota</taxon>
        <taxon>Sar</taxon>
        <taxon>Alveolata</taxon>
        <taxon>Dinophyceae</taxon>
        <taxon>Suessiales</taxon>
        <taxon>Symbiodiniaceae</taxon>
        <taxon>Symbiodinium</taxon>
    </lineage>
</organism>
<evidence type="ECO:0000313" key="2">
    <source>
        <dbReference type="Proteomes" id="UP000649617"/>
    </source>
</evidence>
<accession>A0A812X5N9</accession>
<dbReference type="EMBL" id="CAJNIZ010045403">
    <property type="protein sequence ID" value="CAE7719113.1"/>
    <property type="molecule type" value="Genomic_DNA"/>
</dbReference>
<comment type="caution">
    <text evidence="1">The sequence shown here is derived from an EMBL/GenBank/DDBJ whole genome shotgun (WGS) entry which is preliminary data.</text>
</comment>
<proteinExistence type="predicted"/>
<protein>
    <submittedName>
        <fullName evidence="1">Wrap53 protein</fullName>
    </submittedName>
</protein>
<reference evidence="1" key="1">
    <citation type="submission" date="2021-02" db="EMBL/GenBank/DDBJ databases">
        <authorList>
            <person name="Dougan E. K."/>
            <person name="Rhodes N."/>
            <person name="Thang M."/>
            <person name="Chan C."/>
        </authorList>
    </citation>
    <scope>NUCLEOTIDE SEQUENCE</scope>
</reference>